<accession>A0ABX1W478</accession>
<dbReference type="EMBL" id="JABFCR010000049">
    <property type="protein sequence ID" value="NNU34476.1"/>
    <property type="molecule type" value="Genomic_DNA"/>
</dbReference>
<comment type="caution">
    <text evidence="1">The sequence shown here is derived from an EMBL/GenBank/DDBJ whole genome shotgun (WGS) entry which is preliminary data.</text>
</comment>
<name>A0ABX1W478_9SPHI</name>
<gene>
    <name evidence="1" type="ORF">HK413_10785</name>
</gene>
<dbReference type="Proteomes" id="UP000566071">
    <property type="component" value="Unassembled WGS sequence"/>
</dbReference>
<proteinExistence type="predicted"/>
<evidence type="ECO:0000313" key="2">
    <source>
        <dbReference type="Proteomes" id="UP000566071"/>
    </source>
</evidence>
<dbReference type="RefSeq" id="WP_175270153.1">
    <property type="nucleotide sequence ID" value="NZ_JABFCR010000049.1"/>
</dbReference>
<reference evidence="1 2" key="1">
    <citation type="submission" date="2020-05" db="EMBL/GenBank/DDBJ databases">
        <authorList>
            <person name="Khan S.A."/>
            <person name="Jeon C.O."/>
            <person name="Chun B.H."/>
        </authorList>
    </citation>
    <scope>NUCLEOTIDE SEQUENCE [LARGE SCALE GENOMIC DNA]</scope>
    <source>
        <strain evidence="1 2">S1162</strain>
    </source>
</reference>
<sequence length="46" mass="5481">MPFKEAIIDRKGSYTDYRAFYIHGNLARRRVGDQLPFEYQPPVVKH</sequence>
<organism evidence="1 2">
    <name type="scientific">Mucilaginibacter humi</name>
    <dbReference type="NCBI Taxonomy" id="2732510"/>
    <lineage>
        <taxon>Bacteria</taxon>
        <taxon>Pseudomonadati</taxon>
        <taxon>Bacteroidota</taxon>
        <taxon>Sphingobacteriia</taxon>
        <taxon>Sphingobacteriales</taxon>
        <taxon>Sphingobacteriaceae</taxon>
        <taxon>Mucilaginibacter</taxon>
    </lineage>
</organism>
<keyword evidence="2" id="KW-1185">Reference proteome</keyword>
<protein>
    <submittedName>
        <fullName evidence="1">Uncharacterized protein</fullName>
    </submittedName>
</protein>
<evidence type="ECO:0000313" key="1">
    <source>
        <dbReference type="EMBL" id="NNU34476.1"/>
    </source>
</evidence>